<evidence type="ECO:0000256" key="4">
    <source>
        <dbReference type="ARBA" id="ARBA00022801"/>
    </source>
</evidence>
<dbReference type="PANTHER" id="PTHR12174:SF23">
    <property type="entry name" value="MINOR HISTOCOMPATIBILITY ANTIGEN H13"/>
    <property type="match status" value="1"/>
</dbReference>
<dbReference type="Pfam" id="PF04258">
    <property type="entry name" value="Peptidase_A22B"/>
    <property type="match status" value="1"/>
</dbReference>
<dbReference type="PANTHER" id="PTHR12174">
    <property type="entry name" value="SIGNAL PEPTIDE PEPTIDASE"/>
    <property type="match status" value="1"/>
</dbReference>
<feature type="transmembrane region" description="Helical" evidence="9">
    <location>
        <begin position="210"/>
        <end position="230"/>
    </location>
</feature>
<keyword evidence="5" id="KW-0256">Endoplasmic reticulum</keyword>
<dbReference type="GO" id="GO:0042500">
    <property type="term" value="F:aspartic endopeptidase activity, intramembrane cleaving"/>
    <property type="evidence" value="ECO:0007669"/>
    <property type="project" value="InterPro"/>
</dbReference>
<keyword evidence="6 9" id="KW-1133">Transmembrane helix</keyword>
<evidence type="ECO:0000313" key="11">
    <source>
        <dbReference type="WBParaSite" id="scaffold1966_cov305.g3965"/>
    </source>
</evidence>
<feature type="compositionally biased region" description="Low complexity" evidence="8">
    <location>
        <begin position="433"/>
        <end position="442"/>
    </location>
</feature>
<evidence type="ECO:0000313" key="10">
    <source>
        <dbReference type="Proteomes" id="UP000887561"/>
    </source>
</evidence>
<keyword evidence="4" id="KW-0378">Hydrolase</keyword>
<dbReference type="GO" id="GO:0098554">
    <property type="term" value="C:cytoplasmic side of endoplasmic reticulum membrane"/>
    <property type="evidence" value="ECO:0007669"/>
    <property type="project" value="TreeGrafter"/>
</dbReference>
<name>A0A915LUQ9_MELJA</name>
<evidence type="ECO:0000256" key="3">
    <source>
        <dbReference type="ARBA" id="ARBA00022692"/>
    </source>
</evidence>
<protein>
    <submittedName>
        <fullName evidence="11">Signal peptide peptidase</fullName>
    </submittedName>
</protein>
<dbReference type="GO" id="GO:0098553">
    <property type="term" value="C:lumenal side of endoplasmic reticulum membrane"/>
    <property type="evidence" value="ECO:0007669"/>
    <property type="project" value="TreeGrafter"/>
</dbReference>
<keyword evidence="10" id="KW-1185">Reference proteome</keyword>
<accession>A0A915LUQ9</accession>
<feature type="transmembrane region" description="Helical" evidence="9">
    <location>
        <begin position="309"/>
        <end position="328"/>
    </location>
</feature>
<organism evidence="10 11">
    <name type="scientific">Meloidogyne javanica</name>
    <name type="common">Root-knot nematode worm</name>
    <dbReference type="NCBI Taxonomy" id="6303"/>
    <lineage>
        <taxon>Eukaryota</taxon>
        <taxon>Metazoa</taxon>
        <taxon>Ecdysozoa</taxon>
        <taxon>Nematoda</taxon>
        <taxon>Chromadorea</taxon>
        <taxon>Rhabditida</taxon>
        <taxon>Tylenchina</taxon>
        <taxon>Tylenchomorpha</taxon>
        <taxon>Tylenchoidea</taxon>
        <taxon>Meloidogynidae</taxon>
        <taxon>Meloidogyninae</taxon>
        <taxon>Meloidogyne</taxon>
        <taxon>Meloidogyne incognita group</taxon>
    </lineage>
</organism>
<keyword evidence="7 9" id="KW-0472">Membrane</keyword>
<comment type="similarity">
    <text evidence="2">Belongs to the peptidase A22B family.</text>
</comment>
<evidence type="ECO:0000256" key="9">
    <source>
        <dbReference type="SAM" id="Phobius"/>
    </source>
</evidence>
<evidence type="ECO:0000256" key="1">
    <source>
        <dbReference type="ARBA" id="ARBA00004477"/>
    </source>
</evidence>
<evidence type="ECO:0000256" key="2">
    <source>
        <dbReference type="ARBA" id="ARBA00006859"/>
    </source>
</evidence>
<evidence type="ECO:0000256" key="8">
    <source>
        <dbReference type="SAM" id="MobiDB-lite"/>
    </source>
</evidence>
<feature type="transmembrane region" description="Helical" evidence="9">
    <location>
        <begin position="47"/>
        <end position="66"/>
    </location>
</feature>
<feature type="compositionally biased region" description="Basic and acidic residues" evidence="8">
    <location>
        <begin position="409"/>
        <end position="425"/>
    </location>
</feature>
<proteinExistence type="inferred from homology"/>
<dbReference type="InterPro" id="IPR007369">
    <property type="entry name" value="Peptidase_A22B_SPP"/>
</dbReference>
<keyword evidence="3 9" id="KW-0812">Transmembrane</keyword>
<dbReference type="GO" id="GO:0006465">
    <property type="term" value="P:signal peptide processing"/>
    <property type="evidence" value="ECO:0007669"/>
    <property type="project" value="TreeGrafter"/>
</dbReference>
<comment type="subcellular location">
    <subcellularLocation>
        <location evidence="1">Endoplasmic reticulum membrane</location>
        <topology evidence="1">Multi-pass membrane protein</topology>
    </subcellularLocation>
</comment>
<dbReference type="WBParaSite" id="scaffold1966_cov305.g3965">
    <property type="protein sequence ID" value="scaffold1966_cov305.g3965"/>
    <property type="gene ID" value="scaffold1966_cov305.g3965"/>
</dbReference>
<evidence type="ECO:0000256" key="7">
    <source>
        <dbReference type="ARBA" id="ARBA00023136"/>
    </source>
</evidence>
<dbReference type="AlphaFoldDB" id="A0A915LUQ9"/>
<dbReference type="GO" id="GO:0033619">
    <property type="term" value="P:membrane protein proteolysis"/>
    <property type="evidence" value="ECO:0007669"/>
    <property type="project" value="TreeGrafter"/>
</dbReference>
<dbReference type="Proteomes" id="UP000887561">
    <property type="component" value="Unplaced"/>
</dbReference>
<reference evidence="11" key="1">
    <citation type="submission" date="2022-11" db="UniProtKB">
        <authorList>
            <consortium name="WormBaseParasite"/>
        </authorList>
    </citation>
    <scope>IDENTIFICATION</scope>
</reference>
<evidence type="ECO:0000256" key="5">
    <source>
        <dbReference type="ARBA" id="ARBA00022824"/>
    </source>
</evidence>
<feature type="region of interest" description="Disordered" evidence="8">
    <location>
        <begin position="409"/>
        <end position="457"/>
    </location>
</feature>
<dbReference type="InterPro" id="IPR006639">
    <property type="entry name" value="Preselin/SPP"/>
</dbReference>
<feature type="transmembrane region" description="Helical" evidence="9">
    <location>
        <begin position="348"/>
        <end position="370"/>
    </location>
</feature>
<feature type="transmembrane region" description="Helical" evidence="9">
    <location>
        <begin position="376"/>
        <end position="394"/>
    </location>
</feature>
<sequence>MPETKVSEPSASSTPDGAAANNATIVYTFEEQVMAYISFKVMAYSSLYAMAIICIIWGTIRSLAFVKNLIEKKELIETSITTREAKRFPLTASAVLFTLYLIFKTNDGGIGFLLDKVRPYVSLPVYERLEWAQNFVHSKLSRNTKLLIQNSYFSKVLTATNSTLTGAAASATNSTVNGTIFGGILQKVASIHPLAGTLVDKLPEMNKQNLIYFLLLLLCWEGCIALATILKPFFSAFLSRLPIGDRWPRRNVPWVLVLKRGKQPMKEGKVEMAGKKEVMTTVAKGIDAPILLMFPQDLLRNGWLNASKHGMLGLGDIVIPGIFVALLYRFDHHIGSKQKGGGQKKRYYCWVTIFAYAFGLFVTMGVMHYFKAAQPALLYLVPSCLLLPLGFAALRGEFSDLWNYSEEHLVEKDESDKSSKDEGSDKKKKKAANETANATSAAVGGGKAQKQENKKSK</sequence>
<dbReference type="SMART" id="SM00730">
    <property type="entry name" value="PSN"/>
    <property type="match status" value="1"/>
</dbReference>
<evidence type="ECO:0000256" key="6">
    <source>
        <dbReference type="ARBA" id="ARBA00022989"/>
    </source>
</evidence>